<protein>
    <submittedName>
        <fullName evidence="3">Uncharacterized protein</fullName>
    </submittedName>
</protein>
<evidence type="ECO:0000313" key="3">
    <source>
        <dbReference type="EMBL" id="AYO77243.1"/>
    </source>
</evidence>
<dbReference type="EMBL" id="CP033230">
    <property type="protein sequence ID" value="AYO77243.1"/>
    <property type="molecule type" value="Genomic_DNA"/>
</dbReference>
<evidence type="ECO:0000256" key="1">
    <source>
        <dbReference type="SAM" id="MobiDB-lite"/>
    </source>
</evidence>
<keyword evidence="2" id="KW-0812">Transmembrane</keyword>
<dbReference type="AlphaFoldDB" id="A0A3G2UQC7"/>
<feature type="transmembrane region" description="Helical" evidence="2">
    <location>
        <begin position="99"/>
        <end position="120"/>
    </location>
</feature>
<accession>A0A3G2UQC7</accession>
<feature type="transmembrane region" description="Helical" evidence="2">
    <location>
        <begin position="71"/>
        <end position="93"/>
    </location>
</feature>
<keyword evidence="2" id="KW-0472">Membrane</keyword>
<reference evidence="3 4" key="1">
    <citation type="submission" date="2018-10" db="EMBL/GenBank/DDBJ databases">
        <title>Characterization and genome analysis of a novel bacterium Sphingobium yanoikuyae SJTF8 capable of degrading PAHs.</title>
        <authorList>
            <person name="Yin C."/>
            <person name="Xiong W."/>
            <person name="Liang R."/>
        </authorList>
    </citation>
    <scope>NUCLEOTIDE SEQUENCE [LARGE SCALE GENOMIC DNA]</scope>
    <source>
        <strain evidence="3 4">SJTF8</strain>
    </source>
</reference>
<evidence type="ECO:0000313" key="4">
    <source>
        <dbReference type="Proteomes" id="UP000280708"/>
    </source>
</evidence>
<proteinExistence type="predicted"/>
<name>A0A3G2UQC7_SPHYA</name>
<gene>
    <name evidence="3" type="ORF">EBF16_10280</name>
</gene>
<dbReference type="Proteomes" id="UP000280708">
    <property type="component" value="Chromosome"/>
</dbReference>
<feature type="region of interest" description="Disordered" evidence="1">
    <location>
        <begin position="187"/>
        <end position="227"/>
    </location>
</feature>
<sequence>MLVGLVNLPVPMGKLSAPPILRHDLQISLSLHVPAYSKLQQIALFDMNLVMMPRDINSPAHFRWSRRTGRIIDAVCFCLLMLVVGTVIYGLLLRAMYEHSYYGAAALALLGALVMLIGLAQQTIAARDAATWRAMAEWQIRAARTRSASAAGQAHDADGQGDPSSSLYYEHLLEALIIDIQESDGQELDGQELGGQESGGQETREQKVNAADIDQLSDGRNGKHRGR</sequence>
<evidence type="ECO:0000256" key="2">
    <source>
        <dbReference type="SAM" id="Phobius"/>
    </source>
</evidence>
<organism evidence="3 4">
    <name type="scientific">Sphingobium yanoikuyae</name>
    <name type="common">Sphingomonas yanoikuyae</name>
    <dbReference type="NCBI Taxonomy" id="13690"/>
    <lineage>
        <taxon>Bacteria</taxon>
        <taxon>Pseudomonadati</taxon>
        <taxon>Pseudomonadota</taxon>
        <taxon>Alphaproteobacteria</taxon>
        <taxon>Sphingomonadales</taxon>
        <taxon>Sphingomonadaceae</taxon>
        <taxon>Sphingobium</taxon>
    </lineage>
</organism>
<keyword evidence="2" id="KW-1133">Transmembrane helix</keyword>